<protein>
    <submittedName>
        <fullName evidence="1">Uncharacterized protein</fullName>
    </submittedName>
</protein>
<dbReference type="EMBL" id="KQ090153">
    <property type="protein sequence ID" value="KMT05589.1"/>
    <property type="molecule type" value="Genomic_DNA"/>
</dbReference>
<gene>
    <name evidence="1" type="ORF">BVRB_7g168310</name>
</gene>
<accession>A0A0J8BZW9</accession>
<proteinExistence type="predicted"/>
<evidence type="ECO:0000313" key="1">
    <source>
        <dbReference type="EMBL" id="KMT05589.1"/>
    </source>
</evidence>
<dbReference type="Gramene" id="KMT05589">
    <property type="protein sequence ID" value="KMT05589"/>
    <property type="gene ID" value="BVRB_7g168310"/>
</dbReference>
<evidence type="ECO:0000313" key="2">
    <source>
        <dbReference type="Proteomes" id="UP000035740"/>
    </source>
</evidence>
<organism evidence="1 2">
    <name type="scientific">Beta vulgaris subsp. vulgaris</name>
    <name type="common">Beet</name>
    <dbReference type="NCBI Taxonomy" id="3555"/>
    <lineage>
        <taxon>Eukaryota</taxon>
        <taxon>Viridiplantae</taxon>
        <taxon>Streptophyta</taxon>
        <taxon>Embryophyta</taxon>
        <taxon>Tracheophyta</taxon>
        <taxon>Spermatophyta</taxon>
        <taxon>Magnoliopsida</taxon>
        <taxon>eudicotyledons</taxon>
        <taxon>Gunneridae</taxon>
        <taxon>Pentapetalae</taxon>
        <taxon>Caryophyllales</taxon>
        <taxon>Chenopodiaceae</taxon>
        <taxon>Betoideae</taxon>
        <taxon>Beta</taxon>
    </lineage>
</organism>
<dbReference type="AlphaFoldDB" id="A0A0J8BZW9"/>
<reference evidence="1 2" key="1">
    <citation type="journal article" date="2014" name="Nature">
        <title>The genome of the recently domesticated crop plant sugar beet (Beta vulgaris).</title>
        <authorList>
            <person name="Dohm J.C."/>
            <person name="Minoche A.E."/>
            <person name="Holtgrawe D."/>
            <person name="Capella-Gutierrez S."/>
            <person name="Zakrzewski F."/>
            <person name="Tafer H."/>
            <person name="Rupp O."/>
            <person name="Sorensen T.R."/>
            <person name="Stracke R."/>
            <person name="Reinhardt R."/>
            <person name="Goesmann A."/>
            <person name="Kraft T."/>
            <person name="Schulz B."/>
            <person name="Stadler P.F."/>
            <person name="Schmidt T."/>
            <person name="Gabaldon T."/>
            <person name="Lehrach H."/>
            <person name="Weisshaar B."/>
            <person name="Himmelbauer H."/>
        </authorList>
    </citation>
    <scope>NUCLEOTIDE SEQUENCE [LARGE SCALE GENOMIC DNA]</scope>
    <source>
        <tissue evidence="1">Taproot</tissue>
    </source>
</reference>
<sequence length="40" mass="4777">MKLKLVLFTPYINPSLAPKGTPSYLVFIHQFYVRTIIYFR</sequence>
<name>A0A0J8BZW9_BETVV</name>
<keyword evidence="2" id="KW-1185">Reference proteome</keyword>
<dbReference type="Proteomes" id="UP000035740">
    <property type="component" value="Chromosome 7"/>
</dbReference>